<comment type="caution">
    <text evidence="1">The sequence shown here is derived from an EMBL/GenBank/DDBJ whole genome shotgun (WGS) entry which is preliminary data.</text>
</comment>
<protein>
    <submittedName>
        <fullName evidence="1">Uncharacterized protein</fullName>
    </submittedName>
</protein>
<sequence>VHEDCGTWWALYKIKDLGDATDEEIKIEAMLESNMYYQYRGPGQRFYDVPHGKINKRRTKVLVTQFTGLDI</sequence>
<gene>
    <name evidence="1" type="ORF">LCGC14_1864060</name>
</gene>
<organism evidence="1">
    <name type="scientific">marine sediment metagenome</name>
    <dbReference type="NCBI Taxonomy" id="412755"/>
    <lineage>
        <taxon>unclassified sequences</taxon>
        <taxon>metagenomes</taxon>
        <taxon>ecological metagenomes</taxon>
    </lineage>
</organism>
<evidence type="ECO:0000313" key="1">
    <source>
        <dbReference type="EMBL" id="KKL94497.1"/>
    </source>
</evidence>
<feature type="non-terminal residue" evidence="1">
    <location>
        <position position="1"/>
    </location>
</feature>
<reference evidence="1" key="1">
    <citation type="journal article" date="2015" name="Nature">
        <title>Complex archaea that bridge the gap between prokaryotes and eukaryotes.</title>
        <authorList>
            <person name="Spang A."/>
            <person name="Saw J.H."/>
            <person name="Jorgensen S.L."/>
            <person name="Zaremba-Niedzwiedzka K."/>
            <person name="Martijn J."/>
            <person name="Lind A.E."/>
            <person name="van Eijk R."/>
            <person name="Schleper C."/>
            <person name="Guy L."/>
            <person name="Ettema T.J."/>
        </authorList>
    </citation>
    <scope>NUCLEOTIDE SEQUENCE</scope>
</reference>
<accession>A0A0F9J5L6</accession>
<dbReference type="EMBL" id="LAZR01018909">
    <property type="protein sequence ID" value="KKL94497.1"/>
    <property type="molecule type" value="Genomic_DNA"/>
</dbReference>
<name>A0A0F9J5L6_9ZZZZ</name>
<dbReference type="AlphaFoldDB" id="A0A0F9J5L6"/>
<proteinExistence type="predicted"/>